<keyword evidence="2" id="KW-0326">Glycosidase</keyword>
<dbReference type="PANTHER" id="PTHR43863">
    <property type="entry name" value="HYDROLASE, PUTATIVE (AFU_ORTHOLOGUE AFUA_1G03140)-RELATED"/>
    <property type="match status" value="1"/>
</dbReference>
<evidence type="ECO:0000256" key="1">
    <source>
        <dbReference type="ARBA" id="ARBA00007806"/>
    </source>
</evidence>
<dbReference type="PANTHER" id="PTHR43863:SF2">
    <property type="entry name" value="MALTASE-GLUCOAMYLASE"/>
    <property type="match status" value="1"/>
</dbReference>
<dbReference type="RefSeq" id="WP_282590214.1">
    <property type="nucleotide sequence ID" value="NZ_JAPAAF010000002.1"/>
</dbReference>
<dbReference type="InterPro" id="IPR017853">
    <property type="entry name" value="GH"/>
</dbReference>
<comment type="similarity">
    <text evidence="1 2">Belongs to the glycosyl hydrolase 31 family.</text>
</comment>
<dbReference type="Pfam" id="PF21365">
    <property type="entry name" value="Glyco_hydro_31_3rd"/>
    <property type="match status" value="1"/>
</dbReference>
<evidence type="ECO:0000256" key="2">
    <source>
        <dbReference type="RuleBase" id="RU361185"/>
    </source>
</evidence>
<dbReference type="GO" id="GO:0030246">
    <property type="term" value="F:carbohydrate binding"/>
    <property type="evidence" value="ECO:0007669"/>
    <property type="project" value="InterPro"/>
</dbReference>
<dbReference type="Gene3D" id="3.20.20.80">
    <property type="entry name" value="Glycosidases"/>
    <property type="match status" value="1"/>
</dbReference>
<dbReference type="InterPro" id="IPR000322">
    <property type="entry name" value="Glyco_hydro_31_TIM"/>
</dbReference>
<evidence type="ECO:0000313" key="9">
    <source>
        <dbReference type="Proteomes" id="UP001163821"/>
    </source>
</evidence>
<evidence type="ECO:0000313" key="8">
    <source>
        <dbReference type="EMBL" id="MCW0481605.1"/>
    </source>
</evidence>
<evidence type="ECO:0000256" key="3">
    <source>
        <dbReference type="SAM" id="SignalP"/>
    </source>
</evidence>
<feature type="domain" description="Glycoside hydrolase family 31 TIM barrel" evidence="4">
    <location>
        <begin position="241"/>
        <end position="580"/>
    </location>
</feature>
<dbReference type="Pfam" id="PF13802">
    <property type="entry name" value="Gal_mutarotas_2"/>
    <property type="match status" value="1"/>
</dbReference>
<dbReference type="Gene3D" id="2.60.40.1760">
    <property type="entry name" value="glycosyl hydrolase (family 31)"/>
    <property type="match status" value="1"/>
</dbReference>
<name>A0AA41Y4C8_9BACT</name>
<evidence type="ECO:0000259" key="7">
    <source>
        <dbReference type="Pfam" id="PF21365"/>
    </source>
</evidence>
<evidence type="ECO:0000259" key="4">
    <source>
        <dbReference type="Pfam" id="PF01055"/>
    </source>
</evidence>
<proteinExistence type="inferred from homology"/>
<protein>
    <submittedName>
        <fullName evidence="8">DUF5110 domain-containing protein</fullName>
    </submittedName>
</protein>
<keyword evidence="2" id="KW-0378">Hydrolase</keyword>
<dbReference type="PROSITE" id="PS51257">
    <property type="entry name" value="PROKAR_LIPOPROTEIN"/>
    <property type="match status" value="1"/>
</dbReference>
<dbReference type="CDD" id="cd06591">
    <property type="entry name" value="GH31_xylosidase_XylS"/>
    <property type="match status" value="1"/>
</dbReference>
<dbReference type="InterPro" id="IPR025887">
    <property type="entry name" value="Glyco_hydro_31_N_dom"/>
</dbReference>
<keyword evidence="9" id="KW-1185">Reference proteome</keyword>
<feature type="signal peptide" evidence="3">
    <location>
        <begin position="1"/>
        <end position="20"/>
    </location>
</feature>
<dbReference type="CDD" id="cd14752">
    <property type="entry name" value="GH31_N"/>
    <property type="match status" value="1"/>
</dbReference>
<dbReference type="SUPFAM" id="SSF51011">
    <property type="entry name" value="Glycosyl hydrolase domain"/>
    <property type="match status" value="1"/>
</dbReference>
<comment type="caution">
    <text evidence="8">The sequence shown here is derived from an EMBL/GenBank/DDBJ whole genome shotgun (WGS) entry which is preliminary data.</text>
</comment>
<feature type="domain" description="DUF5110" evidence="6">
    <location>
        <begin position="713"/>
        <end position="780"/>
    </location>
</feature>
<reference evidence="8" key="1">
    <citation type="submission" date="2022-10" db="EMBL/GenBank/DDBJ databases">
        <title>Gaoshiqiia sediminis gen. nov., sp. nov., isolated from coastal sediment.</title>
        <authorList>
            <person name="Yu W.X."/>
            <person name="Mu D.S."/>
            <person name="Du J.Z."/>
            <person name="Liang Y.Q."/>
        </authorList>
    </citation>
    <scope>NUCLEOTIDE SEQUENCE</scope>
    <source>
        <strain evidence="8">A06</strain>
    </source>
</reference>
<dbReference type="InterPro" id="IPR033403">
    <property type="entry name" value="DUF5110"/>
</dbReference>
<dbReference type="AlphaFoldDB" id="A0AA41Y4C8"/>
<dbReference type="GO" id="GO:0004553">
    <property type="term" value="F:hydrolase activity, hydrolyzing O-glycosyl compounds"/>
    <property type="evidence" value="ECO:0007669"/>
    <property type="project" value="InterPro"/>
</dbReference>
<organism evidence="8 9">
    <name type="scientific">Gaoshiqia sediminis</name>
    <dbReference type="NCBI Taxonomy" id="2986998"/>
    <lineage>
        <taxon>Bacteria</taxon>
        <taxon>Pseudomonadati</taxon>
        <taxon>Bacteroidota</taxon>
        <taxon>Bacteroidia</taxon>
        <taxon>Marinilabiliales</taxon>
        <taxon>Prolixibacteraceae</taxon>
        <taxon>Gaoshiqia</taxon>
    </lineage>
</organism>
<keyword evidence="3" id="KW-0732">Signal</keyword>
<dbReference type="Gene3D" id="2.60.40.1180">
    <property type="entry name" value="Golgi alpha-mannosidase II"/>
    <property type="match status" value="2"/>
</dbReference>
<dbReference type="SUPFAM" id="SSF74650">
    <property type="entry name" value="Galactose mutarotase-like"/>
    <property type="match status" value="1"/>
</dbReference>
<dbReference type="InterPro" id="IPR051816">
    <property type="entry name" value="Glycosyl_Hydrolase_31"/>
</dbReference>
<dbReference type="InterPro" id="IPR011013">
    <property type="entry name" value="Gal_mutarotase_sf_dom"/>
</dbReference>
<evidence type="ECO:0000259" key="5">
    <source>
        <dbReference type="Pfam" id="PF13802"/>
    </source>
</evidence>
<feature type="chain" id="PRO_5041249202" evidence="3">
    <location>
        <begin position="21"/>
        <end position="807"/>
    </location>
</feature>
<dbReference type="GO" id="GO:0005975">
    <property type="term" value="P:carbohydrate metabolic process"/>
    <property type="evidence" value="ECO:0007669"/>
    <property type="project" value="InterPro"/>
</dbReference>
<gene>
    <name evidence="8" type="ORF">N2K84_02615</name>
</gene>
<evidence type="ECO:0000259" key="6">
    <source>
        <dbReference type="Pfam" id="PF17137"/>
    </source>
</evidence>
<dbReference type="InterPro" id="IPR013780">
    <property type="entry name" value="Glyco_hydro_b"/>
</dbReference>
<sequence>MKRFFYLILIFLALWMAACAPQGFEKTQFGLKTIVDSTEIEIQFFSPKIARVLKSKTGFDFEKQSLAVIKGPEPIELKTEAKGDEVVVSSSDVSVHLNLKTGKVSFYTLTGTSLLNEKEDGAQFIPVKDVDEDSYVVSQSFVLDQDEKVYGLGQFQDGKMSQRNQELYLLQDILITAIPMLQSDKGYGLYWDNYSPTYFTDTEVETSFRSTVGDCVDYYFMYGENADGVVAQMRELTGQVPMFPYWTYGFWQSKERYKSQDETLGVVKKYRELGVALDGIIQDWQYWGDNYHWNAMEFLNPEFPQPQKLVDEVHDLNANIIFSIWSSFGPQTKPYKELDENNMLYDFKTWPLTDKNVWPQPNDAAPSGVRVYDAYNPEARDIYWKYLNQGIFKLGVDGWWMDSTEPDHFERVDSDYNQKTHLGSFRKFRNAYPLLTVGGVYTHQRETSTEKRVFILTRSAFAGQQRYGANSWSGDVQTDWNVLRNQISAGLNFSLCGIPYWNSDIGGFFTGRFPGGVENKAFHEIYVRWLQFGTFCPMMRSHGTDTPREIWNFGKKGDWAYDAIEKFINLRYRLLPYTYSTSWDVTANNSSMMRALMMDFASDKKALDIDNQFMFGKSILVCPVTEPMYVKAKHEDNKYTDAKEDFSSVRSTNVYLPAGAQWFDFWTGEKMDGGQEVEKETPIDIMPLYVKAGSILPWGPEVQYASEKKADDMEIRIYPGADGEFVLYEDEGDNYNYENGVYSTITFKWDDDRQTLSIADRQGEFPGMLTERQFHLVLVNETSGTGLAESAPVKTLIYSGKAVSEKL</sequence>
<feature type="domain" description="Glycoside hydrolase family 31 N-terminal" evidence="5">
    <location>
        <begin position="40"/>
        <end position="199"/>
    </location>
</feature>
<accession>A0AA41Y4C8</accession>
<dbReference type="Pfam" id="PF17137">
    <property type="entry name" value="DUF5110"/>
    <property type="match status" value="1"/>
</dbReference>
<dbReference type="InterPro" id="IPR048395">
    <property type="entry name" value="Glyco_hydro_31_C"/>
</dbReference>
<dbReference type="Pfam" id="PF01055">
    <property type="entry name" value="Glyco_hydro_31_2nd"/>
    <property type="match status" value="1"/>
</dbReference>
<dbReference type="EMBL" id="JAPAAF010000002">
    <property type="protein sequence ID" value="MCW0481605.1"/>
    <property type="molecule type" value="Genomic_DNA"/>
</dbReference>
<dbReference type="Proteomes" id="UP001163821">
    <property type="component" value="Unassembled WGS sequence"/>
</dbReference>
<feature type="domain" description="Glycosyl hydrolase family 31 C-terminal" evidence="7">
    <location>
        <begin position="591"/>
        <end position="696"/>
    </location>
</feature>
<dbReference type="SUPFAM" id="SSF51445">
    <property type="entry name" value="(Trans)glycosidases"/>
    <property type="match status" value="1"/>
</dbReference>